<dbReference type="AlphaFoldDB" id="A0A9D3RUR2"/>
<evidence type="ECO:0000313" key="8">
    <source>
        <dbReference type="Proteomes" id="UP001044222"/>
    </source>
</evidence>
<keyword evidence="1" id="KW-0479">Metal-binding</keyword>
<dbReference type="PANTHER" id="PTHR15727">
    <property type="entry name" value="RING FINGER PROTEIN 214"/>
    <property type="match status" value="1"/>
</dbReference>
<accession>A0A9D3RUR2</accession>
<evidence type="ECO:0000256" key="1">
    <source>
        <dbReference type="ARBA" id="ARBA00022723"/>
    </source>
</evidence>
<dbReference type="EMBL" id="JAFIRN010000008">
    <property type="protein sequence ID" value="KAG5844289.1"/>
    <property type="molecule type" value="Genomic_DNA"/>
</dbReference>
<dbReference type="SUPFAM" id="SSF57850">
    <property type="entry name" value="RING/U-box"/>
    <property type="match status" value="1"/>
</dbReference>
<protein>
    <recommendedName>
        <fullName evidence="6">RING-type domain-containing protein</fullName>
    </recommendedName>
</protein>
<evidence type="ECO:0000256" key="2">
    <source>
        <dbReference type="ARBA" id="ARBA00022771"/>
    </source>
</evidence>
<sequence length="523" mass="59838">MESQEQPYQWHIPNPWVSTPSFQLDSQSNLLPTTLTAVDKPYDILVPSQDTQSKQHWEHCVQTDPWTAETAVNTEENWESLMRQVEERGTQLALQYEALLKQQDSDQVLHDRRVKVLELQRDGNIREQQALIDKMESLRVKLKLNCSKMTRKNFTLKKQELTKDMDKLEEERNRLSLDLEESEKRLTALIEEQCQEKLMWERELAELQKEADSLRNEAEETSQSALSDEISALEMQREVTISQAEEWIAEAEQYLQTLRLDTSQQHFQHRLDWEKNVSIGYTYMRNLKDQFNEQLHCLHRGQQLDSLSPISLPPLPQVPTLELVLGPMTPSSRPFVSKQMVPQLPPVSTTMSFHQYHRLSPDSPARPTGKLDKLLDKLGARFPTCSRSTLILVLQQIKTSRSGTMAGLSMEELTLQVAQRLTQMERPHLGPLRPPSGARNFSGAAPQLQRAPLPSQGPVVAQVFQTRPPQAVAPSLKMCLVCQNQVETGSQHDVSCSHIVHKECISVWLQSTKNNSCPFCPSK</sequence>
<reference evidence="7" key="1">
    <citation type="submission" date="2021-01" db="EMBL/GenBank/DDBJ databases">
        <title>A chromosome-scale assembly of European eel, Anguilla anguilla.</title>
        <authorList>
            <person name="Henkel C."/>
            <person name="Jong-Raadsen S.A."/>
            <person name="Dufour S."/>
            <person name="Weltzien F.-A."/>
            <person name="Palstra A.P."/>
            <person name="Pelster B."/>
            <person name="Spaink H.P."/>
            <person name="Van Den Thillart G.E."/>
            <person name="Jansen H."/>
            <person name="Zahm M."/>
            <person name="Klopp C."/>
            <person name="Cedric C."/>
            <person name="Louis A."/>
            <person name="Berthelot C."/>
            <person name="Parey E."/>
            <person name="Roest Crollius H."/>
            <person name="Montfort J."/>
            <person name="Robinson-Rechavi M."/>
            <person name="Bucao C."/>
            <person name="Bouchez O."/>
            <person name="Gislard M."/>
            <person name="Lluch J."/>
            <person name="Milhes M."/>
            <person name="Lampietro C."/>
            <person name="Lopez Roques C."/>
            <person name="Donnadieu C."/>
            <person name="Braasch I."/>
            <person name="Desvignes T."/>
            <person name="Postlethwait J."/>
            <person name="Bobe J."/>
            <person name="Guiguen Y."/>
            <person name="Dirks R."/>
        </authorList>
    </citation>
    <scope>NUCLEOTIDE SEQUENCE</scope>
    <source>
        <strain evidence="7">Tag_6206</strain>
        <tissue evidence="7">Liver</tissue>
    </source>
</reference>
<dbReference type="PROSITE" id="PS50089">
    <property type="entry name" value="ZF_RING_2"/>
    <property type="match status" value="1"/>
</dbReference>
<dbReference type="InterPro" id="IPR013083">
    <property type="entry name" value="Znf_RING/FYVE/PHD"/>
</dbReference>
<keyword evidence="3" id="KW-0862">Zinc</keyword>
<evidence type="ECO:0000256" key="3">
    <source>
        <dbReference type="ARBA" id="ARBA00022833"/>
    </source>
</evidence>
<gene>
    <name evidence="7" type="ORF">ANANG_G00160850</name>
</gene>
<evidence type="ECO:0000256" key="4">
    <source>
        <dbReference type="PROSITE-ProRule" id="PRU00175"/>
    </source>
</evidence>
<organism evidence="7 8">
    <name type="scientific">Anguilla anguilla</name>
    <name type="common">European freshwater eel</name>
    <name type="synonym">Muraena anguilla</name>
    <dbReference type="NCBI Taxonomy" id="7936"/>
    <lineage>
        <taxon>Eukaryota</taxon>
        <taxon>Metazoa</taxon>
        <taxon>Chordata</taxon>
        <taxon>Craniata</taxon>
        <taxon>Vertebrata</taxon>
        <taxon>Euteleostomi</taxon>
        <taxon>Actinopterygii</taxon>
        <taxon>Neopterygii</taxon>
        <taxon>Teleostei</taxon>
        <taxon>Anguilliformes</taxon>
        <taxon>Anguillidae</taxon>
        <taxon>Anguilla</taxon>
    </lineage>
</organism>
<evidence type="ECO:0000313" key="7">
    <source>
        <dbReference type="EMBL" id="KAG5844289.1"/>
    </source>
</evidence>
<feature type="coiled-coil region" evidence="5">
    <location>
        <begin position="125"/>
        <end position="224"/>
    </location>
</feature>
<name>A0A9D3RUR2_ANGAN</name>
<keyword evidence="8" id="KW-1185">Reference proteome</keyword>
<proteinExistence type="predicted"/>
<dbReference type="InterPro" id="IPR056870">
    <property type="entry name" value="TTC3/DZIP3/RBM44-like_helical"/>
</dbReference>
<feature type="domain" description="RING-type" evidence="6">
    <location>
        <begin position="479"/>
        <end position="520"/>
    </location>
</feature>
<dbReference type="InterPro" id="IPR001841">
    <property type="entry name" value="Znf_RING"/>
</dbReference>
<dbReference type="Proteomes" id="UP001044222">
    <property type="component" value="Chromosome 8"/>
</dbReference>
<dbReference type="Pfam" id="PF24525">
    <property type="entry name" value="TTC3"/>
    <property type="match status" value="1"/>
</dbReference>
<keyword evidence="5" id="KW-0175">Coiled coil</keyword>
<dbReference type="Gene3D" id="3.30.40.10">
    <property type="entry name" value="Zinc/RING finger domain, C3HC4 (zinc finger)"/>
    <property type="match status" value="1"/>
</dbReference>
<evidence type="ECO:0000259" key="6">
    <source>
        <dbReference type="PROSITE" id="PS50089"/>
    </source>
</evidence>
<keyword evidence="2 4" id="KW-0863">Zinc-finger</keyword>
<dbReference type="PANTHER" id="PTHR15727:SF3">
    <property type="entry name" value="RING FINGER PROTEIN 214"/>
    <property type="match status" value="1"/>
</dbReference>
<comment type="caution">
    <text evidence="7">The sequence shown here is derived from an EMBL/GenBank/DDBJ whole genome shotgun (WGS) entry which is preliminary data.</text>
</comment>
<evidence type="ECO:0000256" key="5">
    <source>
        <dbReference type="SAM" id="Coils"/>
    </source>
</evidence>
<dbReference type="GO" id="GO:0004842">
    <property type="term" value="F:ubiquitin-protein transferase activity"/>
    <property type="evidence" value="ECO:0007669"/>
    <property type="project" value="TreeGrafter"/>
</dbReference>
<dbReference type="Pfam" id="PF24905">
    <property type="entry name" value="TTC3_9th"/>
    <property type="match status" value="1"/>
</dbReference>
<dbReference type="GO" id="GO:0008270">
    <property type="term" value="F:zinc ion binding"/>
    <property type="evidence" value="ECO:0007669"/>
    <property type="project" value="UniProtKB-KW"/>
</dbReference>
<dbReference type="InterPro" id="IPR056872">
    <property type="entry name" value="TTC3/DZIP3-like_helical"/>
</dbReference>
<dbReference type="Pfam" id="PF13639">
    <property type="entry name" value="zf-RING_2"/>
    <property type="match status" value="1"/>
</dbReference>